<comment type="caution">
    <text evidence="2">The sequence shown here is derived from an EMBL/GenBank/DDBJ whole genome shotgun (WGS) entry which is preliminary data.</text>
</comment>
<keyword evidence="3" id="KW-1185">Reference proteome</keyword>
<dbReference type="InterPro" id="IPR006660">
    <property type="entry name" value="Arsenate_reductase-like"/>
</dbReference>
<dbReference type="OrthoDB" id="9794155at2"/>
<dbReference type="SUPFAM" id="SSF52833">
    <property type="entry name" value="Thioredoxin-like"/>
    <property type="match status" value="1"/>
</dbReference>
<gene>
    <name evidence="2" type="primary">yigC</name>
    <name evidence="2" type="ORF">GCM10007380_40820</name>
</gene>
<dbReference type="NCBIfam" id="TIGR01617">
    <property type="entry name" value="arsC_related"/>
    <property type="match status" value="1"/>
</dbReference>
<dbReference type="InterPro" id="IPR036249">
    <property type="entry name" value="Thioredoxin-like_sf"/>
</dbReference>
<dbReference type="Pfam" id="PF03960">
    <property type="entry name" value="ArsC"/>
    <property type="match status" value="1"/>
</dbReference>
<protein>
    <submittedName>
        <fullName evidence="2">ArsR family transcriptional regulator</fullName>
    </submittedName>
</protein>
<accession>A0A8J3AST6</accession>
<dbReference type="PANTHER" id="PTHR30041">
    <property type="entry name" value="ARSENATE REDUCTASE"/>
    <property type="match status" value="1"/>
</dbReference>
<dbReference type="PROSITE" id="PS51353">
    <property type="entry name" value="ARSC"/>
    <property type="match status" value="1"/>
</dbReference>
<dbReference type="AlphaFoldDB" id="A0A8J3AST6"/>
<dbReference type="RefSeq" id="WP_088003376.1">
    <property type="nucleotide sequence ID" value="NZ_BMHB01000004.1"/>
</dbReference>
<dbReference type="Gene3D" id="3.40.30.10">
    <property type="entry name" value="Glutaredoxin"/>
    <property type="match status" value="1"/>
</dbReference>
<dbReference type="PANTHER" id="PTHR30041:SF7">
    <property type="entry name" value="GLOBAL TRANSCRIPTIONAL REGULATOR SPX"/>
    <property type="match status" value="1"/>
</dbReference>
<organism evidence="2 3">
    <name type="scientific">Gottfriedia solisilvae</name>
    <dbReference type="NCBI Taxonomy" id="1516104"/>
    <lineage>
        <taxon>Bacteria</taxon>
        <taxon>Bacillati</taxon>
        <taxon>Bacillota</taxon>
        <taxon>Bacilli</taxon>
        <taxon>Bacillales</taxon>
        <taxon>Bacillaceae</taxon>
        <taxon>Gottfriedia</taxon>
    </lineage>
</organism>
<proteinExistence type="inferred from homology"/>
<dbReference type="Proteomes" id="UP000626244">
    <property type="component" value="Unassembled WGS sequence"/>
</dbReference>
<reference evidence="3" key="1">
    <citation type="journal article" date="2019" name="Int. J. Syst. Evol. Microbiol.">
        <title>The Global Catalogue of Microorganisms (GCM) 10K type strain sequencing project: providing services to taxonomists for standard genome sequencing and annotation.</title>
        <authorList>
            <consortium name="The Broad Institute Genomics Platform"/>
            <consortium name="The Broad Institute Genome Sequencing Center for Infectious Disease"/>
            <person name="Wu L."/>
            <person name="Ma J."/>
        </authorList>
    </citation>
    <scope>NUCLEOTIDE SEQUENCE [LARGE SCALE GENOMIC DNA]</scope>
    <source>
        <strain evidence="3">CGMCC 1.14993</strain>
    </source>
</reference>
<evidence type="ECO:0000256" key="1">
    <source>
        <dbReference type="PROSITE-ProRule" id="PRU01282"/>
    </source>
</evidence>
<dbReference type="InterPro" id="IPR006504">
    <property type="entry name" value="Tscrpt_reg_Spx/MgsR"/>
</dbReference>
<dbReference type="CDD" id="cd03032">
    <property type="entry name" value="ArsC_Spx"/>
    <property type="match status" value="1"/>
</dbReference>
<evidence type="ECO:0000313" key="2">
    <source>
        <dbReference type="EMBL" id="GGI18015.1"/>
    </source>
</evidence>
<comment type="similarity">
    <text evidence="1">Belongs to the ArsC family.</text>
</comment>
<name>A0A8J3AST6_9BACI</name>
<dbReference type="NCBIfam" id="NF002459">
    <property type="entry name" value="PRK01655.1"/>
    <property type="match status" value="1"/>
</dbReference>
<evidence type="ECO:0000313" key="3">
    <source>
        <dbReference type="Proteomes" id="UP000626244"/>
    </source>
</evidence>
<dbReference type="EMBL" id="BMHB01000004">
    <property type="protein sequence ID" value="GGI18015.1"/>
    <property type="molecule type" value="Genomic_DNA"/>
</dbReference>
<sequence length="133" mass="15651">MIILYHTNTRSCKKAKKWLEMHNISYVDRNIHVKHLSVEEIISILRTNDTGTEGLISTRSAVFQKLKIDLNTIPLKELIGLIHEHSDLIRTPIILDHKRINVGFKEDDIRCFLPRNLRMIEFEKQIKNLLQLN</sequence>